<name>A0AAW9QZX5_9CHRO</name>
<evidence type="ECO:0000313" key="1">
    <source>
        <dbReference type="EMBL" id="MEG3440182.1"/>
    </source>
</evidence>
<dbReference type="RefSeq" id="WP_332867652.1">
    <property type="nucleotide sequence ID" value="NZ_JBAFSM010000078.1"/>
</dbReference>
<protein>
    <submittedName>
        <fullName evidence="1">Uncharacterized protein</fullName>
    </submittedName>
</protein>
<proteinExistence type="predicted"/>
<dbReference type="Pfam" id="PF26125">
    <property type="entry name" value="AcrVA2-like"/>
    <property type="match status" value="1"/>
</dbReference>
<evidence type="ECO:0000313" key="2">
    <source>
        <dbReference type="Proteomes" id="UP001328733"/>
    </source>
</evidence>
<dbReference type="EMBL" id="JBAFSM010000078">
    <property type="protein sequence ID" value="MEG3440182.1"/>
    <property type="molecule type" value="Genomic_DNA"/>
</dbReference>
<accession>A0AAW9QZX5</accession>
<dbReference type="InterPro" id="IPR058915">
    <property type="entry name" value="AcrVA2-like"/>
</dbReference>
<reference evidence="1 2" key="1">
    <citation type="submission" date="2024-01" db="EMBL/GenBank/DDBJ databases">
        <title>Genomic insights into the taxonomy and metabolism of the cyanobacterium Pannus brasiliensis CCIBt3594.</title>
        <authorList>
            <person name="Machado M."/>
            <person name="Botero N.B."/>
            <person name="Andreote A.P.D."/>
            <person name="Feitosa A.M.T."/>
            <person name="Popin R."/>
            <person name="Sivonen K."/>
            <person name="Fiore M.F."/>
        </authorList>
    </citation>
    <scope>NUCLEOTIDE SEQUENCE [LARGE SCALE GENOMIC DNA]</scope>
    <source>
        <strain evidence="1 2">CCIBt3594</strain>
    </source>
</reference>
<sequence>MSVSSDREIAKKLNQLTRQSPFYKKFNERRYGHVKGYIEHEEVMFALARTMTGYQYYDSSIFERDFTHKTSIITLDRAYREGFGSYWLGGELFEAFLNTCLPSAIGNIRQVIPSGVLLVPPKLKNPDGVPLKWLCFSHRIAGDTIPPIRTLSDTLYIQPTVEESLSWVTIFEDGTQYGVNRHLKIENHQLDFHDDKVYINQSLEYRGANTDTTTEKEFIDRVTELLIQVLLYLQRPRSLEESVAVTGTARTTRRETTGKKQKLTPIMIGRDYRIKRERVSIETGGDPRSIATHWRRGFHRWQPYGSRSEPTYELIWIEPTLVNE</sequence>
<comment type="caution">
    <text evidence="1">The sequence shown here is derived from an EMBL/GenBank/DDBJ whole genome shotgun (WGS) entry which is preliminary data.</text>
</comment>
<organism evidence="1 2">
    <name type="scientific">Pannus brasiliensis CCIBt3594</name>
    <dbReference type="NCBI Taxonomy" id="1427578"/>
    <lineage>
        <taxon>Bacteria</taxon>
        <taxon>Bacillati</taxon>
        <taxon>Cyanobacteriota</taxon>
        <taxon>Cyanophyceae</taxon>
        <taxon>Oscillatoriophycideae</taxon>
        <taxon>Chroococcales</taxon>
        <taxon>Microcystaceae</taxon>
        <taxon>Pannus</taxon>
    </lineage>
</organism>
<gene>
    <name evidence="1" type="ORF">V0288_23835</name>
</gene>
<dbReference type="Proteomes" id="UP001328733">
    <property type="component" value="Unassembled WGS sequence"/>
</dbReference>
<keyword evidence="2" id="KW-1185">Reference proteome</keyword>
<dbReference type="AlphaFoldDB" id="A0AAW9QZX5"/>